<sequence>MRVLIVILFLSLSSTAVAETIPCWKNPDTIPETKQIAVLKTHLLPINLETPEQDLKERVSHEDYRFIAIGSFGIDYPGLNNKELLCTYGFRYITGTSDALESKEHGSLIQAFKGYAVKYNTKLEGMLSGK</sequence>
<dbReference type="AlphaFoldDB" id="A0A5S3WEV4"/>
<evidence type="ECO:0000313" key="3">
    <source>
        <dbReference type="Proteomes" id="UP000310249"/>
    </source>
</evidence>
<evidence type="ECO:0000256" key="1">
    <source>
        <dbReference type="SAM" id="SignalP"/>
    </source>
</evidence>
<dbReference type="OrthoDB" id="7061732at2"/>
<proteinExistence type="predicted"/>
<feature type="signal peptide" evidence="1">
    <location>
        <begin position="1"/>
        <end position="18"/>
    </location>
</feature>
<comment type="caution">
    <text evidence="2">The sequence shown here is derived from an EMBL/GenBank/DDBJ whole genome shotgun (WGS) entry which is preliminary data.</text>
</comment>
<reference evidence="2 3" key="1">
    <citation type="submission" date="2018-01" db="EMBL/GenBank/DDBJ databases">
        <authorList>
            <person name="Paulsen S."/>
            <person name="Gram L.K."/>
        </authorList>
    </citation>
    <scope>NUCLEOTIDE SEQUENCE [LARGE SCALE GENOMIC DNA]</scope>
    <source>
        <strain evidence="2 3">S2676</strain>
    </source>
</reference>
<gene>
    <name evidence="2" type="ORF">CWB99_23545</name>
</gene>
<reference evidence="3" key="2">
    <citation type="submission" date="2019-06" db="EMBL/GenBank/DDBJ databases">
        <title>Co-occurence of chitin degradation, pigmentation and bioactivity in marine Pseudoalteromonas.</title>
        <authorList>
            <person name="Sonnenschein E.C."/>
            <person name="Bech P.K."/>
        </authorList>
    </citation>
    <scope>NUCLEOTIDE SEQUENCE [LARGE SCALE GENOMIC DNA]</scope>
    <source>
        <strain evidence="3">S2676</strain>
    </source>
</reference>
<dbReference type="RefSeq" id="WP_138553676.1">
    <property type="nucleotide sequence ID" value="NZ_PNCH01000112.1"/>
</dbReference>
<dbReference type="EMBL" id="PNCI01000105">
    <property type="protein sequence ID" value="TMP23090.1"/>
    <property type="molecule type" value="Genomic_DNA"/>
</dbReference>
<evidence type="ECO:0000313" key="2">
    <source>
        <dbReference type="EMBL" id="TMP23090.1"/>
    </source>
</evidence>
<feature type="chain" id="PRO_5024294904" evidence="1">
    <location>
        <begin position="19"/>
        <end position="130"/>
    </location>
</feature>
<organism evidence="2 3">
    <name type="scientific">Pseudoalteromonas rubra</name>
    <dbReference type="NCBI Taxonomy" id="43658"/>
    <lineage>
        <taxon>Bacteria</taxon>
        <taxon>Pseudomonadati</taxon>
        <taxon>Pseudomonadota</taxon>
        <taxon>Gammaproteobacteria</taxon>
        <taxon>Alteromonadales</taxon>
        <taxon>Pseudoalteromonadaceae</taxon>
        <taxon>Pseudoalteromonas</taxon>
    </lineage>
</organism>
<keyword evidence="1" id="KW-0732">Signal</keyword>
<accession>A0A5S3WEV4</accession>
<name>A0A5S3WEV4_9GAMM</name>
<dbReference type="Proteomes" id="UP000310249">
    <property type="component" value="Unassembled WGS sequence"/>
</dbReference>
<protein>
    <submittedName>
        <fullName evidence="2">Uncharacterized protein</fullName>
    </submittedName>
</protein>